<comment type="caution">
    <text evidence="1">The sequence shown here is derived from an EMBL/GenBank/DDBJ whole genome shotgun (WGS) entry which is preliminary data.</text>
</comment>
<accession>A0A8S1Q478</accession>
<dbReference type="Proteomes" id="UP000688137">
    <property type="component" value="Unassembled WGS sequence"/>
</dbReference>
<name>A0A8S1Q478_PARPR</name>
<proteinExistence type="predicted"/>
<gene>
    <name evidence="1" type="ORF">PPRIM_AZ9-3.1.T1420134</name>
</gene>
<reference evidence="1" key="1">
    <citation type="submission" date="2021-01" db="EMBL/GenBank/DDBJ databases">
        <authorList>
            <consortium name="Genoscope - CEA"/>
            <person name="William W."/>
        </authorList>
    </citation>
    <scope>NUCLEOTIDE SEQUENCE</scope>
</reference>
<evidence type="ECO:0000313" key="1">
    <source>
        <dbReference type="EMBL" id="CAD8110037.1"/>
    </source>
</evidence>
<evidence type="ECO:0000313" key="2">
    <source>
        <dbReference type="Proteomes" id="UP000688137"/>
    </source>
</evidence>
<organism evidence="1 2">
    <name type="scientific">Paramecium primaurelia</name>
    <dbReference type="NCBI Taxonomy" id="5886"/>
    <lineage>
        <taxon>Eukaryota</taxon>
        <taxon>Sar</taxon>
        <taxon>Alveolata</taxon>
        <taxon>Ciliophora</taxon>
        <taxon>Intramacronucleata</taxon>
        <taxon>Oligohymenophorea</taxon>
        <taxon>Peniculida</taxon>
        <taxon>Parameciidae</taxon>
        <taxon>Paramecium</taxon>
    </lineage>
</organism>
<protein>
    <submittedName>
        <fullName evidence="1">Uncharacterized protein</fullName>
    </submittedName>
</protein>
<dbReference type="EMBL" id="CAJJDM010000146">
    <property type="protein sequence ID" value="CAD8110037.1"/>
    <property type="molecule type" value="Genomic_DNA"/>
</dbReference>
<sequence>MKNDFRKLKILSFSITRQFLIFNKQEFVISVDFLIYIFNWMSRDLIINTLFNLFVGFLNCEWQNNWQYIKFQVCSNFRQSQINQMFDSWQFNKIHSLVCSISPQLTHMIFHSFFCSRT</sequence>
<dbReference type="AlphaFoldDB" id="A0A8S1Q478"/>
<keyword evidence="2" id="KW-1185">Reference proteome</keyword>